<keyword evidence="5" id="KW-0418">Kinase</keyword>
<dbReference type="Pfam" id="PF01590">
    <property type="entry name" value="GAF"/>
    <property type="match status" value="1"/>
</dbReference>
<dbReference type="EMBL" id="VBSN01000030">
    <property type="protein sequence ID" value="KAA6439867.1"/>
    <property type="molecule type" value="Genomic_DNA"/>
</dbReference>
<protein>
    <recommendedName>
        <fullName evidence="2">histidine kinase</fullName>
        <ecNumber evidence="2">2.7.13.3</ecNumber>
    </recommendedName>
</protein>
<evidence type="ECO:0000313" key="8">
    <source>
        <dbReference type="Proteomes" id="UP000323994"/>
    </source>
</evidence>
<dbReference type="SUPFAM" id="SSF55781">
    <property type="entry name" value="GAF domain-like"/>
    <property type="match status" value="1"/>
</dbReference>
<dbReference type="EC" id="2.7.13.3" evidence="2"/>
<comment type="caution">
    <text evidence="7">The sequence shown here is derived from an EMBL/GenBank/DDBJ whole genome shotgun (WGS) entry which is preliminary data.</text>
</comment>
<dbReference type="Gene3D" id="3.30.450.40">
    <property type="match status" value="1"/>
</dbReference>
<evidence type="ECO:0000259" key="6">
    <source>
        <dbReference type="PROSITE" id="PS50109"/>
    </source>
</evidence>
<sequence>MVATNVNFVNDIERIKQITIVPKMLEVICSSTGMGFAAIARVTDKKWVACSVRDEIDFGLEAGGELLLSTTICNEIRESQKLVVIEDVKNDIEFCDHPTPKLYGFQSYISVPIMLQNGTFFGTLCAIDPKPARINNTKTIEMFNMFAELISFHLQSLQLLESSSMAVQNLNRQLTDSIDENRQYKYISNHNLQEPLRKIRLFSSMLVNESGKQNSKIIDLALRLDSSAQRFSMMIKDLSDYSALSNPGDFELVDLNKITGDVCAQLFSEIAFRNASINWNSLPIIQAIPLQMEQLFYHLISNALKFSKENVAPVINITSKKTGPFQQNELSISDNEPLQYEICIQDNGIGIESSQLKKIFDIFSQMQNHKLNSGEGIGLAYCKKIVRNHAGIIQAYSEINKGTTFIITLPAMERTE</sequence>
<dbReference type="OrthoDB" id="9766459at2"/>
<evidence type="ECO:0000256" key="2">
    <source>
        <dbReference type="ARBA" id="ARBA00012438"/>
    </source>
</evidence>
<dbReference type="PANTHER" id="PTHR43304:SF1">
    <property type="entry name" value="PAC DOMAIN-CONTAINING PROTEIN"/>
    <property type="match status" value="1"/>
</dbReference>
<dbReference type="SUPFAM" id="SSF55874">
    <property type="entry name" value="ATPase domain of HSP90 chaperone/DNA topoisomerase II/histidine kinase"/>
    <property type="match status" value="1"/>
</dbReference>
<organism evidence="7 8">
    <name type="scientific">Dyadobacter flavalbus</name>
    <dbReference type="NCBI Taxonomy" id="2579942"/>
    <lineage>
        <taxon>Bacteria</taxon>
        <taxon>Pseudomonadati</taxon>
        <taxon>Bacteroidota</taxon>
        <taxon>Cytophagia</taxon>
        <taxon>Cytophagales</taxon>
        <taxon>Spirosomataceae</taxon>
        <taxon>Dyadobacter</taxon>
    </lineage>
</organism>
<dbReference type="SUPFAM" id="SSF47384">
    <property type="entry name" value="Homodimeric domain of signal transducing histidine kinase"/>
    <property type="match status" value="1"/>
</dbReference>
<dbReference type="Gene3D" id="3.30.565.10">
    <property type="entry name" value="Histidine kinase-like ATPase, C-terminal domain"/>
    <property type="match status" value="1"/>
</dbReference>
<evidence type="ECO:0000256" key="5">
    <source>
        <dbReference type="ARBA" id="ARBA00022777"/>
    </source>
</evidence>
<dbReference type="AlphaFoldDB" id="A0A5M8QUE0"/>
<comment type="catalytic activity">
    <reaction evidence="1">
        <text>ATP + protein L-histidine = ADP + protein N-phospho-L-histidine.</text>
        <dbReference type="EC" id="2.7.13.3"/>
    </reaction>
</comment>
<dbReference type="InterPro" id="IPR052162">
    <property type="entry name" value="Sensor_kinase/Photoreceptor"/>
</dbReference>
<feature type="domain" description="Histidine kinase" evidence="6">
    <location>
        <begin position="187"/>
        <end position="413"/>
    </location>
</feature>
<gene>
    <name evidence="7" type="ORF">FEM33_10350</name>
</gene>
<dbReference type="InterPro" id="IPR005467">
    <property type="entry name" value="His_kinase_dom"/>
</dbReference>
<dbReference type="SMART" id="SM00387">
    <property type="entry name" value="HATPase_c"/>
    <property type="match status" value="1"/>
</dbReference>
<dbReference type="InterPro" id="IPR036097">
    <property type="entry name" value="HisK_dim/P_sf"/>
</dbReference>
<evidence type="ECO:0000256" key="4">
    <source>
        <dbReference type="ARBA" id="ARBA00022679"/>
    </source>
</evidence>
<evidence type="ECO:0000256" key="1">
    <source>
        <dbReference type="ARBA" id="ARBA00000085"/>
    </source>
</evidence>
<keyword evidence="8" id="KW-1185">Reference proteome</keyword>
<dbReference type="PROSITE" id="PS50109">
    <property type="entry name" value="HIS_KIN"/>
    <property type="match status" value="1"/>
</dbReference>
<dbReference type="SMART" id="SM00065">
    <property type="entry name" value="GAF"/>
    <property type="match status" value="1"/>
</dbReference>
<proteinExistence type="predicted"/>
<dbReference type="Proteomes" id="UP000323994">
    <property type="component" value="Unassembled WGS sequence"/>
</dbReference>
<dbReference type="InterPro" id="IPR003594">
    <property type="entry name" value="HATPase_dom"/>
</dbReference>
<name>A0A5M8QUE0_9BACT</name>
<dbReference type="InterPro" id="IPR003018">
    <property type="entry name" value="GAF"/>
</dbReference>
<dbReference type="PANTHER" id="PTHR43304">
    <property type="entry name" value="PHYTOCHROME-LIKE PROTEIN CPH1"/>
    <property type="match status" value="1"/>
</dbReference>
<accession>A0A5M8QUE0</accession>
<evidence type="ECO:0000256" key="3">
    <source>
        <dbReference type="ARBA" id="ARBA00022553"/>
    </source>
</evidence>
<dbReference type="InterPro" id="IPR036890">
    <property type="entry name" value="HATPase_C_sf"/>
</dbReference>
<dbReference type="InterPro" id="IPR029016">
    <property type="entry name" value="GAF-like_dom_sf"/>
</dbReference>
<evidence type="ECO:0000313" key="7">
    <source>
        <dbReference type="EMBL" id="KAA6439867.1"/>
    </source>
</evidence>
<dbReference type="PRINTS" id="PR00344">
    <property type="entry name" value="BCTRLSENSOR"/>
</dbReference>
<dbReference type="Pfam" id="PF02518">
    <property type="entry name" value="HATPase_c"/>
    <property type="match status" value="1"/>
</dbReference>
<dbReference type="InterPro" id="IPR004358">
    <property type="entry name" value="Sig_transdc_His_kin-like_C"/>
</dbReference>
<keyword evidence="4" id="KW-0808">Transferase</keyword>
<dbReference type="GO" id="GO:0000155">
    <property type="term" value="F:phosphorelay sensor kinase activity"/>
    <property type="evidence" value="ECO:0007669"/>
    <property type="project" value="InterPro"/>
</dbReference>
<keyword evidence="3" id="KW-0597">Phosphoprotein</keyword>
<reference evidence="7 8" key="1">
    <citation type="submission" date="2019-05" db="EMBL/GenBank/DDBJ databases">
        <authorList>
            <person name="Qu J.-H."/>
        </authorList>
    </citation>
    <scope>NUCLEOTIDE SEQUENCE [LARGE SCALE GENOMIC DNA]</scope>
    <source>
        <strain evidence="7 8">NS28</strain>
    </source>
</reference>